<evidence type="ECO:0008006" key="4">
    <source>
        <dbReference type="Google" id="ProtNLM"/>
    </source>
</evidence>
<accession>A0ABX9K2X3</accession>
<sequence length="165" mass="16825">MTIDKVGAIGGAGATPALEPSGKARFGEVLEGVKGPAKQPGPRVSSEGTPPLASAEKTEAARGKCEAEGVGKATGGTAEVRAGGRVDSVQAARSQQAVRVLDRVTEAQKRLDNLLALAESGKSFSPAELLAVQAHVYRASQELELAGKVVEKATGGVKQVLQTQV</sequence>
<evidence type="ECO:0000313" key="2">
    <source>
        <dbReference type="EMBL" id="REG32257.1"/>
    </source>
</evidence>
<comment type="caution">
    <text evidence="2">The sequence shown here is derived from an EMBL/GenBank/DDBJ whole genome shotgun (WGS) entry which is preliminary data.</text>
</comment>
<dbReference type="RefSeq" id="WP_116120230.1">
    <property type="nucleotide sequence ID" value="NZ_QUMU01000005.1"/>
</dbReference>
<keyword evidence="3" id="KW-1185">Reference proteome</keyword>
<protein>
    <recommendedName>
        <fullName evidence="4">ATP-dependent helicase HrpB</fullName>
    </recommendedName>
</protein>
<reference evidence="2 3" key="1">
    <citation type="submission" date="2018-08" db="EMBL/GenBank/DDBJ databases">
        <title>Genomic Encyclopedia of Archaeal and Bacterial Type Strains, Phase II (KMG-II): from individual species to whole genera.</title>
        <authorList>
            <person name="Goeker M."/>
        </authorList>
    </citation>
    <scope>NUCLEOTIDE SEQUENCE [LARGE SCALE GENOMIC DNA]</scope>
    <source>
        <strain evidence="2 3">DSM 2261</strain>
    </source>
</reference>
<feature type="compositionally biased region" description="Basic and acidic residues" evidence="1">
    <location>
        <begin position="56"/>
        <end position="69"/>
    </location>
</feature>
<evidence type="ECO:0000256" key="1">
    <source>
        <dbReference type="SAM" id="MobiDB-lite"/>
    </source>
</evidence>
<gene>
    <name evidence="2" type="ORF">ATI61_105585</name>
</gene>
<evidence type="ECO:0000313" key="3">
    <source>
        <dbReference type="Proteomes" id="UP000256345"/>
    </source>
</evidence>
<organism evidence="2 3">
    <name type="scientific">Archangium gephyra</name>
    <dbReference type="NCBI Taxonomy" id="48"/>
    <lineage>
        <taxon>Bacteria</taxon>
        <taxon>Pseudomonadati</taxon>
        <taxon>Myxococcota</taxon>
        <taxon>Myxococcia</taxon>
        <taxon>Myxococcales</taxon>
        <taxon>Cystobacterineae</taxon>
        <taxon>Archangiaceae</taxon>
        <taxon>Archangium</taxon>
    </lineage>
</organism>
<name>A0ABX9K2X3_9BACT</name>
<feature type="region of interest" description="Disordered" evidence="1">
    <location>
        <begin position="1"/>
        <end position="81"/>
    </location>
</feature>
<dbReference type="EMBL" id="QUMU01000005">
    <property type="protein sequence ID" value="REG32257.1"/>
    <property type="molecule type" value="Genomic_DNA"/>
</dbReference>
<dbReference type="Proteomes" id="UP000256345">
    <property type="component" value="Unassembled WGS sequence"/>
</dbReference>
<proteinExistence type="predicted"/>